<comment type="similarity">
    <text evidence="2">Belongs to the TonB-dependent receptor family.</text>
</comment>
<dbReference type="Pfam" id="PF13620">
    <property type="entry name" value="CarboxypepD_reg"/>
    <property type="match status" value="1"/>
</dbReference>
<evidence type="ECO:0000259" key="9">
    <source>
        <dbReference type="Pfam" id="PF07715"/>
    </source>
</evidence>
<evidence type="ECO:0000256" key="2">
    <source>
        <dbReference type="ARBA" id="ARBA00009810"/>
    </source>
</evidence>
<protein>
    <submittedName>
        <fullName evidence="11">TonB-dependent receptor</fullName>
    </submittedName>
</protein>
<keyword evidence="4" id="KW-1134">Transmembrane beta strand</keyword>
<comment type="caution">
    <text evidence="11">The sequence shown here is derived from an EMBL/GenBank/DDBJ whole genome shotgun (WGS) entry which is preliminary data.</text>
</comment>
<dbReference type="InterPro" id="IPR057601">
    <property type="entry name" value="Oar-like_b-barrel"/>
</dbReference>
<sequence length="1019" mass="110398">MSKNNSVFKKTLVAHALTVAFGFGFVAVTVPTEVMAQSNAAGSIFGKAKPGATVQVLNSDNGIRRSATADANGRFQITALPIGTYKVDLMNGGKVEQSTTVDVSLGQGSEAVFAAAAGSIQVVQVSGARKPIDISSTNNGANFTARQLENLPVAKSVEAIVQLAPNTTRGDTRFAGNGASFGGGAVTENSYYINGFPVTNPLTGFGASQLPFGAIAEAQVLTGGFGSEFGRSIGGVVNVITKSGKNRWEAGATVSWTPDSLRSDPKDIYYPKTGRTYNAATDGTLYLRRNQNTADSKLFGGYVSGPIIQDKLFMFVSAEQTKTDQGFVNGLRTSTSNAVNGWNDTKTTVNRYLAKFDWNIADEHRLEFMSIGDSPVVKIDRSGYDYATGARVGGVTSSQTNRNINDNGNQLNGLKYVGEITQDLTFTAAYAQAKSKHETTLVGYNPTAMGVVADPANRVPGLSYTNPQSFGANVPGAGSQDLVKSLRLDLEYKLNSHTIRAGYDKSKVDSLGGSTTPGGGTWTYLKTDDPNKAIPTSGGTIPPTATGGGYGAQGYYVSKTYFSDVTESHGEQTALYIEDKYQVTKNLMVVGGIRYESFLNKNKLMQKFLDQPGEINPRVAVSWDVNGDASLKVFGTAGRYSVPIPTNIGLRAAGATTNTTQFFTYTGTDANGQPQGLKQLTNPLSPNNEFGQPKDARSFAVKDMKPTFQDEITFGFEKQLAPEWNSGARATYRTLKSTIDDLCDARPFEKWAKRTNTTITNPTFGHDCYLFNPGIANTFVFDIDGKGNYKEIALSAADLGFEKAKRTYTALDLFLEHPFRNGWYGKVNYTWSRSYGNTEGQVRSDNGQADVSVTATWDYPEIMRGAMGLLPNDRTHQIKAFGFYQLNNEWSIGGNLLLASGRPRSCLGGDPNPGDSPNYNNQAFFCFGETSAQNQLVPRGKIGNLPFDKRLDLNVTYKPTFLNGMAFKMDVFNITNTQTLQNVIEAYNSGTRMSSQYERPISYTNPRSVRFTAEYNHKF</sequence>
<dbReference type="Pfam" id="PF25183">
    <property type="entry name" value="OMP_b-brl_4"/>
    <property type="match status" value="2"/>
</dbReference>
<dbReference type="Gene3D" id="2.40.170.20">
    <property type="entry name" value="TonB-dependent receptor, beta-barrel domain"/>
    <property type="match status" value="1"/>
</dbReference>
<keyword evidence="8" id="KW-0998">Cell outer membrane</keyword>
<dbReference type="GO" id="GO:0044718">
    <property type="term" value="P:siderophore transmembrane transport"/>
    <property type="evidence" value="ECO:0007669"/>
    <property type="project" value="TreeGrafter"/>
</dbReference>
<dbReference type="SUPFAM" id="SSF56935">
    <property type="entry name" value="Porins"/>
    <property type="match status" value="1"/>
</dbReference>
<evidence type="ECO:0000256" key="4">
    <source>
        <dbReference type="ARBA" id="ARBA00022452"/>
    </source>
</evidence>
<evidence type="ECO:0000256" key="6">
    <source>
        <dbReference type="ARBA" id="ARBA00023136"/>
    </source>
</evidence>
<proteinExistence type="inferred from homology"/>
<dbReference type="Proteomes" id="UP000680158">
    <property type="component" value="Unassembled WGS sequence"/>
</dbReference>
<keyword evidence="7 11" id="KW-0675">Receptor</keyword>
<evidence type="ECO:0000313" key="11">
    <source>
        <dbReference type="EMBL" id="MBR7748485.1"/>
    </source>
</evidence>
<evidence type="ECO:0000256" key="8">
    <source>
        <dbReference type="ARBA" id="ARBA00023237"/>
    </source>
</evidence>
<evidence type="ECO:0000256" key="3">
    <source>
        <dbReference type="ARBA" id="ARBA00022448"/>
    </source>
</evidence>
<gene>
    <name evidence="11" type="ORF">KDM92_18025</name>
</gene>
<comment type="subcellular location">
    <subcellularLocation>
        <location evidence="1">Cell outer membrane</location>
        <topology evidence="1">Multi-pass membrane protein</topology>
    </subcellularLocation>
</comment>
<dbReference type="AlphaFoldDB" id="A0A941DJ08"/>
<dbReference type="Gene3D" id="2.170.130.10">
    <property type="entry name" value="TonB-dependent receptor, plug domain"/>
    <property type="match status" value="1"/>
</dbReference>
<feature type="domain" description="TonB-dependent receptor plug" evidence="9">
    <location>
        <begin position="142"/>
        <end position="236"/>
    </location>
</feature>
<keyword evidence="6" id="KW-0472">Membrane</keyword>
<accession>A0A941DJ08</accession>
<dbReference type="InterPro" id="IPR037066">
    <property type="entry name" value="Plug_dom_sf"/>
</dbReference>
<dbReference type="InterPro" id="IPR039426">
    <property type="entry name" value="TonB-dep_rcpt-like"/>
</dbReference>
<dbReference type="Gene3D" id="2.60.40.1120">
    <property type="entry name" value="Carboxypeptidase-like, regulatory domain"/>
    <property type="match status" value="1"/>
</dbReference>
<dbReference type="PANTHER" id="PTHR30069:SF46">
    <property type="entry name" value="OAR PROTEIN"/>
    <property type="match status" value="1"/>
</dbReference>
<dbReference type="InterPro" id="IPR012910">
    <property type="entry name" value="Plug_dom"/>
</dbReference>
<evidence type="ECO:0000313" key="12">
    <source>
        <dbReference type="Proteomes" id="UP000680158"/>
    </source>
</evidence>
<name>A0A941DJ08_9BURK</name>
<dbReference type="SUPFAM" id="SSF49478">
    <property type="entry name" value="Cna protein B-type domain"/>
    <property type="match status" value="1"/>
</dbReference>
<dbReference type="Pfam" id="PF07715">
    <property type="entry name" value="Plug"/>
    <property type="match status" value="1"/>
</dbReference>
<dbReference type="GO" id="GO:0009279">
    <property type="term" value="C:cell outer membrane"/>
    <property type="evidence" value="ECO:0007669"/>
    <property type="project" value="UniProtKB-SubCell"/>
</dbReference>
<dbReference type="EMBL" id="JAGSPM010000019">
    <property type="protein sequence ID" value="MBR7748485.1"/>
    <property type="molecule type" value="Genomic_DNA"/>
</dbReference>
<reference evidence="11 12" key="1">
    <citation type="submission" date="2021-04" db="EMBL/GenBank/DDBJ databases">
        <title>novel species isolated from subtropical streams in China.</title>
        <authorList>
            <person name="Lu H."/>
        </authorList>
    </citation>
    <scope>NUCLEOTIDE SEQUENCE [LARGE SCALE GENOMIC DNA]</scope>
    <source>
        <strain evidence="11 12">BYS107W</strain>
    </source>
</reference>
<organism evidence="11 12">
    <name type="scientific">Undibacterium baiyunense</name>
    <dbReference type="NCBI Taxonomy" id="2828731"/>
    <lineage>
        <taxon>Bacteria</taxon>
        <taxon>Pseudomonadati</taxon>
        <taxon>Pseudomonadota</taxon>
        <taxon>Betaproteobacteria</taxon>
        <taxon>Burkholderiales</taxon>
        <taxon>Oxalobacteraceae</taxon>
        <taxon>Undibacterium</taxon>
    </lineage>
</organism>
<dbReference type="InterPro" id="IPR036942">
    <property type="entry name" value="Beta-barrel_TonB_sf"/>
</dbReference>
<keyword evidence="3" id="KW-0813">Transport</keyword>
<feature type="domain" description="TonB-dependent transporter Oar-like beta-barrel" evidence="10">
    <location>
        <begin position="336"/>
        <end position="598"/>
    </location>
</feature>
<keyword evidence="5" id="KW-0812">Transmembrane</keyword>
<dbReference type="GO" id="GO:0015344">
    <property type="term" value="F:siderophore uptake transmembrane transporter activity"/>
    <property type="evidence" value="ECO:0007669"/>
    <property type="project" value="TreeGrafter"/>
</dbReference>
<evidence type="ECO:0000259" key="10">
    <source>
        <dbReference type="Pfam" id="PF25183"/>
    </source>
</evidence>
<dbReference type="PANTHER" id="PTHR30069">
    <property type="entry name" value="TONB-DEPENDENT OUTER MEMBRANE RECEPTOR"/>
    <property type="match status" value="1"/>
</dbReference>
<feature type="domain" description="TonB-dependent transporter Oar-like beta-barrel" evidence="10">
    <location>
        <begin position="613"/>
        <end position="987"/>
    </location>
</feature>
<dbReference type="RefSeq" id="WP_212685754.1">
    <property type="nucleotide sequence ID" value="NZ_JAGSPM010000019.1"/>
</dbReference>
<evidence type="ECO:0000256" key="1">
    <source>
        <dbReference type="ARBA" id="ARBA00004571"/>
    </source>
</evidence>
<keyword evidence="12" id="KW-1185">Reference proteome</keyword>
<evidence type="ECO:0000256" key="7">
    <source>
        <dbReference type="ARBA" id="ARBA00023170"/>
    </source>
</evidence>
<evidence type="ECO:0000256" key="5">
    <source>
        <dbReference type="ARBA" id="ARBA00022692"/>
    </source>
</evidence>